<dbReference type="Gene3D" id="2.60.120.620">
    <property type="entry name" value="q2cbj1_9rhob like domain"/>
    <property type="match status" value="1"/>
</dbReference>
<keyword evidence="2" id="KW-1185">Reference proteome</keyword>
<dbReference type="AlphaFoldDB" id="A0A9W7B8Y0"/>
<name>A0A9W7B8Y0_9STRA</name>
<dbReference type="InterPro" id="IPR008775">
    <property type="entry name" value="Phytyl_CoA_dOase-like"/>
</dbReference>
<gene>
    <name evidence="1" type="ORF">TrST_g3350</name>
</gene>
<sequence length="499" mass="55827">MSALLDKNQIELRAEWDKALLEKKNRDLSKRTAWEMFDDEGYTTLDDLLDREYVRDQLLPATKRNFEEAFRVMKENGWINCKEQKLSGPRGAKFSLGLGARNGFFEIVRRNSGRYEMRMGTSKPPFNDDAVRNNPVLHECLENIFKEEYYLLGCSVVISTPDSDEQQWHVDGGHVDSKEHKNCHCLNVFIPLVDLTMELGPTEIRPGTHYYSRDLAKMMLGAKVRGELQAPVAPIIKAGSALLFDYRVLHRGMANLSPTEDRPVLVLTYAKAWFKDIFNFPSRSLESKAEVVEYFVGGVSEGEGVDPWADCESVSVDPSNSELTFAPSSPLTTLVVAASACKTAEMRSQLVRLKRLHPSSIRWILSPEDNFDANGEFAEMGEVAVAVKKSLFVHGALPNVDAKKKLPEVLQTLQPSSAEVEVTKELINFMQKNKITRVFSSVSASRGQISSIKGKSIGYDLTVYKCGGNSGSVKVGVDWTEYVDDGKKALVFVDETCNK</sequence>
<dbReference type="PANTHER" id="PTHR37563">
    <property type="entry name" value="PHYTANOYL-COA DIOXYGENASE FAMILY PROTEIN (AFU_ORTHOLOGUE AFUA_2G03330)"/>
    <property type="match status" value="1"/>
</dbReference>
<organism evidence="1 2">
    <name type="scientific">Triparma strigata</name>
    <dbReference type="NCBI Taxonomy" id="1606541"/>
    <lineage>
        <taxon>Eukaryota</taxon>
        <taxon>Sar</taxon>
        <taxon>Stramenopiles</taxon>
        <taxon>Ochrophyta</taxon>
        <taxon>Bolidophyceae</taxon>
        <taxon>Parmales</taxon>
        <taxon>Triparmaceae</taxon>
        <taxon>Triparma</taxon>
    </lineage>
</organism>
<dbReference type="Proteomes" id="UP001165085">
    <property type="component" value="Unassembled WGS sequence"/>
</dbReference>
<reference evidence="2" key="1">
    <citation type="journal article" date="2023" name="Commun. Biol.">
        <title>Genome analysis of Parmales, the sister group of diatoms, reveals the evolutionary specialization of diatoms from phago-mixotrophs to photoautotrophs.</title>
        <authorList>
            <person name="Ban H."/>
            <person name="Sato S."/>
            <person name="Yoshikawa S."/>
            <person name="Yamada K."/>
            <person name="Nakamura Y."/>
            <person name="Ichinomiya M."/>
            <person name="Sato N."/>
            <person name="Blanc-Mathieu R."/>
            <person name="Endo H."/>
            <person name="Kuwata A."/>
            <person name="Ogata H."/>
        </authorList>
    </citation>
    <scope>NUCLEOTIDE SEQUENCE [LARGE SCALE GENOMIC DNA]</scope>
    <source>
        <strain evidence="2">NIES 3701</strain>
    </source>
</reference>
<evidence type="ECO:0000313" key="1">
    <source>
        <dbReference type="EMBL" id="GMH86471.1"/>
    </source>
</evidence>
<dbReference type="EMBL" id="BRXY01000314">
    <property type="protein sequence ID" value="GMH86471.1"/>
    <property type="molecule type" value="Genomic_DNA"/>
</dbReference>
<accession>A0A9W7B8Y0</accession>
<dbReference type="SUPFAM" id="SSF51197">
    <property type="entry name" value="Clavaminate synthase-like"/>
    <property type="match status" value="1"/>
</dbReference>
<protein>
    <submittedName>
        <fullName evidence="1">Uncharacterized protein</fullName>
    </submittedName>
</protein>
<comment type="caution">
    <text evidence="1">The sequence shown here is derived from an EMBL/GenBank/DDBJ whole genome shotgun (WGS) entry which is preliminary data.</text>
</comment>
<proteinExistence type="predicted"/>
<dbReference type="PANTHER" id="PTHR37563:SF2">
    <property type="entry name" value="PHYTANOYL-COA DIOXYGENASE FAMILY PROTEIN (AFU_ORTHOLOGUE AFUA_2G03330)"/>
    <property type="match status" value="1"/>
</dbReference>
<dbReference type="Pfam" id="PF05721">
    <property type="entry name" value="PhyH"/>
    <property type="match status" value="1"/>
</dbReference>
<dbReference type="InterPro" id="IPR051961">
    <property type="entry name" value="Fungal_Metabolite_Diox"/>
</dbReference>
<evidence type="ECO:0000313" key="2">
    <source>
        <dbReference type="Proteomes" id="UP001165085"/>
    </source>
</evidence>
<dbReference type="OrthoDB" id="420046at2759"/>